<evidence type="ECO:0000256" key="1">
    <source>
        <dbReference type="SAM" id="Phobius"/>
    </source>
</evidence>
<feature type="transmembrane region" description="Helical" evidence="1">
    <location>
        <begin position="264"/>
        <end position="286"/>
    </location>
</feature>
<sequence length="333" mass="36127">MADGFSFPHAPWRAAVVKVGLTCRRRPGGRGVMSGLLFVCLLVFAVPGSIVAVFSGAKVYMGLARRRRWRGEVHPASRTLPRRTRHTLRIKVSQRQADAAIARWGTSDQLGFAWVRAVGQLRWHQVVLFSVGDGAGLVVDPIGSPRRKYVFDESCVIGPTDAVMTFPLGSSRRPRVFHALRVVGTGQSIDLAVEQADLATVLAVSKASDAANALAAAEPTQAVELARTAPGRRAKVVRVADRYTLLRRATGRKIDRASRASRRVSAVCSAVSVAAIVGIASLEHFATSHHVPMLPDPFEFQLPLGISALVFAFRALRPRRRRRTATVAESSES</sequence>
<dbReference type="AlphaFoldDB" id="A0A941ES07"/>
<keyword evidence="1" id="KW-0472">Membrane</keyword>
<proteinExistence type="predicted"/>
<comment type="caution">
    <text evidence="2">The sequence shown here is derived from an EMBL/GenBank/DDBJ whole genome shotgun (WGS) entry which is preliminary data.</text>
</comment>
<keyword evidence="1" id="KW-1133">Transmembrane helix</keyword>
<evidence type="ECO:0000313" key="3">
    <source>
        <dbReference type="Proteomes" id="UP000675781"/>
    </source>
</evidence>
<gene>
    <name evidence="2" type="ORF">KDL01_22260</name>
</gene>
<reference evidence="2" key="1">
    <citation type="submission" date="2021-04" db="EMBL/GenBank/DDBJ databases">
        <title>Genome based classification of Actinospica acidithermotolerans sp. nov., an actinobacterium isolated from an Indonesian hot spring.</title>
        <authorList>
            <person name="Kusuma A.B."/>
            <person name="Putra K.E."/>
            <person name="Nafisah S."/>
            <person name="Loh J."/>
            <person name="Nouioui I."/>
            <person name="Goodfellow M."/>
        </authorList>
    </citation>
    <scope>NUCLEOTIDE SEQUENCE</scope>
    <source>
        <strain evidence="2">CSCA 57</strain>
    </source>
</reference>
<keyword evidence="3" id="KW-1185">Reference proteome</keyword>
<protein>
    <submittedName>
        <fullName evidence="2">Uncharacterized protein</fullName>
    </submittedName>
</protein>
<organism evidence="2 3">
    <name type="scientific">Actinospica durhamensis</name>
    <dbReference type="NCBI Taxonomy" id="1508375"/>
    <lineage>
        <taxon>Bacteria</taxon>
        <taxon>Bacillati</taxon>
        <taxon>Actinomycetota</taxon>
        <taxon>Actinomycetes</taxon>
        <taxon>Catenulisporales</taxon>
        <taxon>Actinospicaceae</taxon>
        <taxon>Actinospica</taxon>
    </lineage>
</organism>
<keyword evidence="1" id="KW-0812">Transmembrane</keyword>
<evidence type="ECO:0000313" key="2">
    <source>
        <dbReference type="EMBL" id="MBR7836016.1"/>
    </source>
</evidence>
<dbReference type="RefSeq" id="WP_212530505.1">
    <property type="nucleotide sequence ID" value="NZ_JAGSOG010000120.1"/>
</dbReference>
<accession>A0A941ES07</accession>
<dbReference type="Proteomes" id="UP000675781">
    <property type="component" value="Unassembled WGS sequence"/>
</dbReference>
<name>A0A941ES07_9ACTN</name>
<feature type="transmembrane region" description="Helical" evidence="1">
    <location>
        <begin position="36"/>
        <end position="60"/>
    </location>
</feature>
<dbReference type="EMBL" id="JAGSOG010000120">
    <property type="protein sequence ID" value="MBR7836016.1"/>
    <property type="molecule type" value="Genomic_DNA"/>
</dbReference>
<feature type="transmembrane region" description="Helical" evidence="1">
    <location>
        <begin position="298"/>
        <end position="316"/>
    </location>
</feature>